<dbReference type="SUPFAM" id="SSF48371">
    <property type="entry name" value="ARM repeat"/>
    <property type="match status" value="1"/>
</dbReference>
<dbReference type="Proteomes" id="UP000291101">
    <property type="component" value="Unassembled WGS sequence"/>
</dbReference>
<dbReference type="AlphaFoldDB" id="A0A4V1RPW7"/>
<dbReference type="InterPro" id="IPR016024">
    <property type="entry name" value="ARM-type_fold"/>
</dbReference>
<gene>
    <name evidence="1" type="ORF">EUA94_11310</name>
</gene>
<dbReference type="PANTHER" id="PTHR34070">
    <property type="entry name" value="ARMADILLO-TYPE FOLD"/>
    <property type="match status" value="1"/>
</dbReference>
<evidence type="ECO:0000313" key="1">
    <source>
        <dbReference type="EMBL" id="RYC10797.1"/>
    </source>
</evidence>
<reference evidence="1 2" key="1">
    <citation type="submission" date="2019-01" db="EMBL/GenBank/DDBJ databases">
        <title>Novel species of Nocardioides.</title>
        <authorList>
            <person name="Liu Q."/>
            <person name="X Y.-H."/>
        </authorList>
    </citation>
    <scope>NUCLEOTIDE SEQUENCE [LARGE SCALE GENOMIC DNA]</scope>
    <source>
        <strain evidence="1 2">HLT2-9</strain>
    </source>
</reference>
<name>A0A4V1RPW7_9ACTN</name>
<protein>
    <submittedName>
        <fullName evidence="1">DNA alkylation repair protein</fullName>
    </submittedName>
</protein>
<dbReference type="CDD" id="cd07064">
    <property type="entry name" value="AlkD_like_1"/>
    <property type="match status" value="1"/>
</dbReference>
<dbReference type="RefSeq" id="WP_129426990.1">
    <property type="nucleotide sequence ID" value="NZ_SDWV01000010.1"/>
</dbReference>
<accession>A0A4V1RPW7</accession>
<evidence type="ECO:0000313" key="2">
    <source>
        <dbReference type="Proteomes" id="UP000291101"/>
    </source>
</evidence>
<dbReference type="InterPro" id="IPR014825">
    <property type="entry name" value="DNA_alkylation"/>
</dbReference>
<comment type="caution">
    <text evidence="1">The sequence shown here is derived from an EMBL/GenBank/DDBJ whole genome shotgun (WGS) entry which is preliminary data.</text>
</comment>
<sequence>MTYVGAVRAALAGAGDPVRAAQQQAYMKSDLPYAGLTAPELKALLTPLLAEHRFIDRAQWESAALELFEDAAHREEWYAAVALLRHHAHCQWVDPDLLPLLEQLVRIAAWWDVVDEVASHLVGQVLLDHRVEVTPVMDAWSLVDDSLWVRRTAMLSQLRHAEQTDTDLLERVLVANLDDTAYGKDFFVRKALGWALRQHARTDPAWVRTFVGTHADRLSGLSRREALKHQTGTSSTAPTA</sequence>
<dbReference type="Pfam" id="PF08713">
    <property type="entry name" value="DNA_alkylation"/>
    <property type="match status" value="1"/>
</dbReference>
<proteinExistence type="predicted"/>
<dbReference type="OrthoDB" id="9775346at2"/>
<organism evidence="1 2">
    <name type="scientific">Nocardioides zhouii</name>
    <dbReference type="NCBI Taxonomy" id="1168729"/>
    <lineage>
        <taxon>Bacteria</taxon>
        <taxon>Bacillati</taxon>
        <taxon>Actinomycetota</taxon>
        <taxon>Actinomycetes</taxon>
        <taxon>Propionibacteriales</taxon>
        <taxon>Nocardioidaceae</taxon>
        <taxon>Nocardioides</taxon>
    </lineage>
</organism>
<dbReference type="EMBL" id="SDWV01000010">
    <property type="protein sequence ID" value="RYC10797.1"/>
    <property type="molecule type" value="Genomic_DNA"/>
</dbReference>
<dbReference type="PANTHER" id="PTHR34070:SF1">
    <property type="entry name" value="DNA ALKYLATION REPAIR PROTEIN"/>
    <property type="match status" value="1"/>
</dbReference>
<dbReference type="Gene3D" id="1.25.10.90">
    <property type="match status" value="1"/>
</dbReference>
<keyword evidence="2" id="KW-1185">Reference proteome</keyword>